<feature type="compositionally biased region" description="Polar residues" evidence="6">
    <location>
        <begin position="273"/>
        <end position="284"/>
    </location>
</feature>
<feature type="domain" description="C2H2-type" evidence="7">
    <location>
        <begin position="629"/>
        <end position="647"/>
    </location>
</feature>
<dbReference type="InterPro" id="IPR013087">
    <property type="entry name" value="Znf_C2H2_type"/>
</dbReference>
<dbReference type="GO" id="GO:0045893">
    <property type="term" value="P:positive regulation of DNA-templated transcription"/>
    <property type="evidence" value="ECO:0007669"/>
    <property type="project" value="UniProtKB-ARBA"/>
</dbReference>
<proteinExistence type="predicted"/>
<evidence type="ECO:0000256" key="4">
    <source>
        <dbReference type="ARBA" id="ARBA00022833"/>
    </source>
</evidence>
<feature type="region of interest" description="Disordered" evidence="6">
    <location>
        <begin position="549"/>
        <end position="587"/>
    </location>
</feature>
<dbReference type="SUPFAM" id="SSF57667">
    <property type="entry name" value="beta-beta-alpha zinc fingers"/>
    <property type="match status" value="1"/>
</dbReference>
<evidence type="ECO:0000256" key="5">
    <source>
        <dbReference type="PROSITE-ProRule" id="PRU00042"/>
    </source>
</evidence>
<feature type="compositionally biased region" description="Polar residues" evidence="6">
    <location>
        <begin position="504"/>
        <end position="533"/>
    </location>
</feature>
<dbReference type="InterPro" id="IPR036236">
    <property type="entry name" value="Znf_C2H2_sf"/>
</dbReference>
<accession>A0AAX4K736</accession>
<dbReference type="PANTHER" id="PTHR24408:SF58">
    <property type="entry name" value="TRANSCRIPTION FACTOR (TFIIIA), PUTATIVE (AFU_ORTHOLOGUE AFUA_1G05150)-RELATED"/>
    <property type="match status" value="1"/>
</dbReference>
<evidence type="ECO:0000256" key="3">
    <source>
        <dbReference type="ARBA" id="ARBA00022771"/>
    </source>
</evidence>
<keyword evidence="4" id="KW-0862">Zinc</keyword>
<dbReference type="GO" id="GO:0005694">
    <property type="term" value="C:chromosome"/>
    <property type="evidence" value="ECO:0007669"/>
    <property type="project" value="UniProtKB-ARBA"/>
</dbReference>
<dbReference type="Proteomes" id="UP001355207">
    <property type="component" value="Chromosome 11"/>
</dbReference>
<keyword evidence="9" id="KW-1185">Reference proteome</keyword>
<organism evidence="8 9">
    <name type="scientific">Kwoniella dendrophila CBS 6074</name>
    <dbReference type="NCBI Taxonomy" id="1295534"/>
    <lineage>
        <taxon>Eukaryota</taxon>
        <taxon>Fungi</taxon>
        <taxon>Dikarya</taxon>
        <taxon>Basidiomycota</taxon>
        <taxon>Agaricomycotina</taxon>
        <taxon>Tremellomycetes</taxon>
        <taxon>Tremellales</taxon>
        <taxon>Cryptococcaceae</taxon>
        <taxon>Kwoniella</taxon>
    </lineage>
</organism>
<feature type="region of interest" description="Disordered" evidence="6">
    <location>
        <begin position="497"/>
        <end position="533"/>
    </location>
</feature>
<dbReference type="GeneID" id="91098309"/>
<dbReference type="Pfam" id="PF00096">
    <property type="entry name" value="zf-C2H2"/>
    <property type="match status" value="2"/>
</dbReference>
<dbReference type="GO" id="GO:0043565">
    <property type="term" value="F:sequence-specific DNA binding"/>
    <property type="evidence" value="ECO:0007669"/>
    <property type="project" value="UniProtKB-ARBA"/>
</dbReference>
<dbReference type="FunFam" id="3.30.160.60:FF:001732">
    <property type="entry name" value="Zgc:162936"/>
    <property type="match status" value="1"/>
</dbReference>
<dbReference type="PROSITE" id="PS00028">
    <property type="entry name" value="ZINC_FINGER_C2H2_1"/>
    <property type="match status" value="1"/>
</dbReference>
<dbReference type="AlphaFoldDB" id="A0AAX4K736"/>
<dbReference type="EMBL" id="CP144108">
    <property type="protein sequence ID" value="WWC92682.1"/>
    <property type="molecule type" value="Genomic_DNA"/>
</dbReference>
<keyword evidence="2" id="KW-0677">Repeat</keyword>
<feature type="region of interest" description="Disordered" evidence="6">
    <location>
        <begin position="273"/>
        <end position="303"/>
    </location>
</feature>
<evidence type="ECO:0000256" key="2">
    <source>
        <dbReference type="ARBA" id="ARBA00022737"/>
    </source>
</evidence>
<feature type="region of interest" description="Disordered" evidence="6">
    <location>
        <begin position="657"/>
        <end position="691"/>
    </location>
</feature>
<dbReference type="SMART" id="SM00355">
    <property type="entry name" value="ZnF_C2H2"/>
    <property type="match status" value="2"/>
</dbReference>
<evidence type="ECO:0000256" key="1">
    <source>
        <dbReference type="ARBA" id="ARBA00022723"/>
    </source>
</evidence>
<dbReference type="RefSeq" id="XP_066079444.1">
    <property type="nucleotide sequence ID" value="XM_066223347.1"/>
</dbReference>
<dbReference type="PROSITE" id="PS50157">
    <property type="entry name" value="ZINC_FINGER_C2H2_2"/>
    <property type="match status" value="2"/>
</dbReference>
<gene>
    <name evidence="8" type="ORF">L201_007641</name>
</gene>
<dbReference type="GO" id="GO:0005634">
    <property type="term" value="C:nucleus"/>
    <property type="evidence" value="ECO:0007669"/>
    <property type="project" value="TreeGrafter"/>
</dbReference>
<sequence length="691" mass="77170">MSSSTTSYRSFYYPFETSPYSQQQIILKEAVCHDSPISHHNAYSSEQYPPLQLLVKSNYQQAHQGQYPYPSIMDFDHDNRQVSPLEPAYSSPVSTTYPIPSDNTCAWSQSPSGTTISSSSYPPNTTNLTCTEEVANNNQTPIDPRSSQALPDVRAIQTMSRAHTWPITSIEGRLQGLNLRNGEMCWNQTEQPLAFGHRSYTVAGTAAGHTYHSYTPNHASYNNPPSTYTAQSSASAMFLCGDSGFRASTTPTSEVYNLPPYSAATSNDFQCKQPTWQSTSSPTDHSCRPRTFSRQQAGNHNTRSPHLFTLAQYDSSTNFAPVSTTPYIPIPTSPTFVVRPSLEMMTCKVSKPKRRLPTPPRVNGWIPPEQRPLPCNDYSRVEGKPRLLPIPEPTAFTLPPADPPKVSTSKESATCLRTPKSTEYSGVSNYTLQCETLLPQLQPQNRKFGLSDKQAQRRDGIRSDEQNTFAFGMLNLPEQANISITAQLFPSSDQSTVEEHSCTEPISSSDIYMPFSSPTYTDNPLPQPTLSFSPSSSIPADLLTRVPFRPSFSLARPGSEPNRRRGKSRTCKRPSTGSSSTSRRTRMENKLATSAGKLRFLCPECSEPFTRRNDLERHARSKHTGETPYQCPGCEKAFSRKDKLDQHIEKSQPCKAIAPPREQRVRRRTTQVQQPLHQYDPDLHSPNAMIR</sequence>
<name>A0AAX4K736_9TREE</name>
<dbReference type="GO" id="GO:0008270">
    <property type="term" value="F:zinc ion binding"/>
    <property type="evidence" value="ECO:0007669"/>
    <property type="project" value="UniProtKB-KW"/>
</dbReference>
<feature type="region of interest" description="Disordered" evidence="6">
    <location>
        <begin position="395"/>
        <end position="414"/>
    </location>
</feature>
<dbReference type="PANTHER" id="PTHR24408">
    <property type="entry name" value="ZINC FINGER PROTEIN"/>
    <property type="match status" value="1"/>
</dbReference>
<evidence type="ECO:0000313" key="8">
    <source>
        <dbReference type="EMBL" id="WWC92682.1"/>
    </source>
</evidence>
<evidence type="ECO:0000256" key="6">
    <source>
        <dbReference type="SAM" id="MobiDB-lite"/>
    </source>
</evidence>
<evidence type="ECO:0000313" key="9">
    <source>
        <dbReference type="Proteomes" id="UP001355207"/>
    </source>
</evidence>
<feature type="compositionally biased region" description="Polar residues" evidence="6">
    <location>
        <begin position="292"/>
        <end position="303"/>
    </location>
</feature>
<dbReference type="Gene3D" id="3.30.160.60">
    <property type="entry name" value="Classic Zinc Finger"/>
    <property type="match status" value="2"/>
</dbReference>
<keyword evidence="3 5" id="KW-0863">Zinc-finger</keyword>
<reference evidence="8 9" key="1">
    <citation type="submission" date="2024-01" db="EMBL/GenBank/DDBJ databases">
        <title>Comparative genomics of Cryptococcus and Kwoniella reveals pathogenesis evolution and contrasting modes of karyotype evolution via chromosome fusion or intercentromeric recombination.</title>
        <authorList>
            <person name="Coelho M.A."/>
            <person name="David-Palma M."/>
            <person name="Shea T."/>
            <person name="Bowers K."/>
            <person name="McGinley-Smith S."/>
            <person name="Mohammad A.W."/>
            <person name="Gnirke A."/>
            <person name="Yurkov A.M."/>
            <person name="Nowrousian M."/>
            <person name="Sun S."/>
            <person name="Cuomo C.A."/>
            <person name="Heitman J."/>
        </authorList>
    </citation>
    <scope>NUCLEOTIDE SEQUENCE [LARGE SCALE GENOMIC DNA]</scope>
    <source>
        <strain evidence="8 9">CBS 6074</strain>
    </source>
</reference>
<dbReference type="GO" id="GO:0000981">
    <property type="term" value="F:DNA-binding transcription factor activity, RNA polymerase II-specific"/>
    <property type="evidence" value="ECO:0007669"/>
    <property type="project" value="TreeGrafter"/>
</dbReference>
<protein>
    <recommendedName>
        <fullName evidence="7">C2H2-type domain-containing protein</fullName>
    </recommendedName>
</protein>
<evidence type="ECO:0000259" key="7">
    <source>
        <dbReference type="PROSITE" id="PS50157"/>
    </source>
</evidence>
<feature type="domain" description="C2H2-type" evidence="7">
    <location>
        <begin position="600"/>
        <end position="628"/>
    </location>
</feature>
<keyword evidence="1" id="KW-0479">Metal-binding</keyword>